<protein>
    <submittedName>
        <fullName evidence="2">Uncharacterized protein</fullName>
    </submittedName>
</protein>
<dbReference type="EnsemblPlants" id="OGLUM09G09560.4">
    <property type="protein sequence ID" value="OGLUM09G09560.4"/>
    <property type="gene ID" value="OGLUM09G09560"/>
</dbReference>
<evidence type="ECO:0000313" key="3">
    <source>
        <dbReference type="Proteomes" id="UP000026961"/>
    </source>
</evidence>
<sequence length="190" mass="22214">MASSSLLRSAGGALRRWIPRRLFPSTSYRVWFGRRQSGYEQAFAESPRRRHLGSDCGGSTDDNQKRYSMDELLKCKRQLEKNKEGAFRPADIPDHESKEDELYRKMRSTFDKLCHCLDEQEHILREIEDQVDNDEKCVVQFIVLDTCFLFPFPNNASFCTYRFDQVKQYLVAIPSLVCIGLILDRMHMFG</sequence>
<feature type="region of interest" description="Disordered" evidence="1">
    <location>
        <begin position="43"/>
        <end position="64"/>
    </location>
</feature>
<dbReference type="Proteomes" id="UP000026961">
    <property type="component" value="Chromosome 9"/>
</dbReference>
<dbReference type="Gramene" id="OGLUM09G09560.4">
    <property type="protein sequence ID" value="OGLUM09G09560.4"/>
    <property type="gene ID" value="OGLUM09G09560"/>
</dbReference>
<dbReference type="HOGENOM" id="CLU_115608_0_0_1"/>
<evidence type="ECO:0000256" key="1">
    <source>
        <dbReference type="SAM" id="MobiDB-lite"/>
    </source>
</evidence>
<keyword evidence="3" id="KW-1185">Reference proteome</keyword>
<name>A0A0E0B2L5_9ORYZ</name>
<evidence type="ECO:0000313" key="2">
    <source>
        <dbReference type="EnsemblPlants" id="OGLUM09G09560.4"/>
    </source>
</evidence>
<reference evidence="2" key="1">
    <citation type="submission" date="2015-04" db="UniProtKB">
        <authorList>
            <consortium name="EnsemblPlants"/>
        </authorList>
    </citation>
    <scope>IDENTIFICATION</scope>
</reference>
<organism evidence="2">
    <name type="scientific">Oryza glumipatula</name>
    <dbReference type="NCBI Taxonomy" id="40148"/>
    <lineage>
        <taxon>Eukaryota</taxon>
        <taxon>Viridiplantae</taxon>
        <taxon>Streptophyta</taxon>
        <taxon>Embryophyta</taxon>
        <taxon>Tracheophyta</taxon>
        <taxon>Spermatophyta</taxon>
        <taxon>Magnoliopsida</taxon>
        <taxon>Liliopsida</taxon>
        <taxon>Poales</taxon>
        <taxon>Poaceae</taxon>
        <taxon>BOP clade</taxon>
        <taxon>Oryzoideae</taxon>
        <taxon>Oryzeae</taxon>
        <taxon>Oryzinae</taxon>
        <taxon>Oryza</taxon>
    </lineage>
</organism>
<dbReference type="AlphaFoldDB" id="A0A0E0B2L5"/>
<reference evidence="2" key="2">
    <citation type="submission" date="2018-05" db="EMBL/GenBank/DDBJ databases">
        <title>OgluRS3 (Oryza glumaepatula Reference Sequence Version 3).</title>
        <authorList>
            <person name="Zhang J."/>
            <person name="Kudrna D."/>
            <person name="Lee S."/>
            <person name="Talag J."/>
            <person name="Welchert J."/>
            <person name="Wing R.A."/>
        </authorList>
    </citation>
    <scope>NUCLEOTIDE SEQUENCE [LARGE SCALE GENOMIC DNA]</scope>
</reference>
<proteinExistence type="predicted"/>
<accession>A0A0E0B2L5</accession>